<organism evidence="1">
    <name type="scientific">marine metagenome</name>
    <dbReference type="NCBI Taxonomy" id="408172"/>
    <lineage>
        <taxon>unclassified sequences</taxon>
        <taxon>metagenomes</taxon>
        <taxon>ecological metagenomes</taxon>
    </lineage>
</organism>
<evidence type="ECO:0000313" key="1">
    <source>
        <dbReference type="EMBL" id="SVD96657.1"/>
    </source>
</evidence>
<dbReference type="AlphaFoldDB" id="A0A382ZM75"/>
<accession>A0A382ZM75</accession>
<protein>
    <submittedName>
        <fullName evidence="1">Uncharacterized protein</fullName>
    </submittedName>
</protein>
<reference evidence="1" key="1">
    <citation type="submission" date="2018-05" db="EMBL/GenBank/DDBJ databases">
        <authorList>
            <person name="Lanie J.A."/>
            <person name="Ng W.-L."/>
            <person name="Kazmierczak K.M."/>
            <person name="Andrzejewski T.M."/>
            <person name="Davidsen T.M."/>
            <person name="Wayne K.J."/>
            <person name="Tettelin H."/>
            <person name="Glass J.I."/>
            <person name="Rusch D."/>
            <person name="Podicherti R."/>
            <person name="Tsui H.-C.T."/>
            <person name="Winkler M.E."/>
        </authorList>
    </citation>
    <scope>NUCLEOTIDE SEQUENCE</scope>
</reference>
<dbReference type="EMBL" id="UINC01185109">
    <property type="protein sequence ID" value="SVD96657.1"/>
    <property type="molecule type" value="Genomic_DNA"/>
</dbReference>
<sequence>MLTVKENDRLTRVSPNTPMGELMSLYWQPIAALAEVLSINYREQTVRVCYLDAMGQPELVGPEIWLSGDEVISIDMEPHSEGQT</sequence>
<name>A0A382ZM75_9ZZZZ</name>
<proteinExistence type="predicted"/>
<gene>
    <name evidence="1" type="ORF">METZ01_LOCUS449511</name>
</gene>